<keyword evidence="1" id="KW-0175">Coiled coil</keyword>
<dbReference type="EMBL" id="FN654296">
    <property type="protein sequence ID" value="CBY31220.1"/>
    <property type="molecule type" value="Genomic_DNA"/>
</dbReference>
<sequence length="189" mass="21459">MSRQNCGASALTFRDLILGTCCEAAANGAQNIGECDRLKFVEKYLTMTKKKLKEAEEHAKETDELAARALKNFEDVRHDFKDIMIDTQDYIDANAVVDREMCEGPMRTASDSIKSIFGMELNITEITRNNAAEANRKKGVLEKECAFIEKRHAFIASDRQEQTRNNDSLTGKKELGKVQVPRVRKLRRK</sequence>
<organism evidence="3">
    <name type="scientific">Oikopleura dioica</name>
    <name type="common">Tunicate</name>
    <dbReference type="NCBI Taxonomy" id="34765"/>
    <lineage>
        <taxon>Eukaryota</taxon>
        <taxon>Metazoa</taxon>
        <taxon>Chordata</taxon>
        <taxon>Tunicata</taxon>
        <taxon>Appendicularia</taxon>
        <taxon>Copelata</taxon>
        <taxon>Oikopleuridae</taxon>
        <taxon>Oikopleura</taxon>
    </lineage>
</organism>
<evidence type="ECO:0000313" key="3">
    <source>
        <dbReference type="EMBL" id="CBY10285.1"/>
    </source>
</evidence>
<protein>
    <submittedName>
        <fullName evidence="3">Uncharacterized protein</fullName>
    </submittedName>
</protein>
<reference evidence="3" key="1">
    <citation type="journal article" date="2010" name="Science">
        <title>Plasticity of animal genome architecture unmasked by rapid evolution of a pelagic tunicate.</title>
        <authorList>
            <person name="Denoeud F."/>
            <person name="Henriet S."/>
            <person name="Mungpakdee S."/>
            <person name="Aury J.M."/>
            <person name="Da Silva C."/>
            <person name="Brinkmann H."/>
            <person name="Mikhaleva J."/>
            <person name="Olsen L.C."/>
            <person name="Jubin C."/>
            <person name="Canestro C."/>
            <person name="Bouquet J.M."/>
            <person name="Danks G."/>
            <person name="Poulain J."/>
            <person name="Campsteijn C."/>
            <person name="Adamski M."/>
            <person name="Cross I."/>
            <person name="Yadetie F."/>
            <person name="Muffato M."/>
            <person name="Louis A."/>
            <person name="Butcher S."/>
            <person name="Tsagkogeorga G."/>
            <person name="Konrad A."/>
            <person name="Singh S."/>
            <person name="Jensen M.F."/>
            <person name="Cong E.H."/>
            <person name="Eikeseth-Otteraa H."/>
            <person name="Noel B."/>
            <person name="Anthouard V."/>
            <person name="Porcel B.M."/>
            <person name="Kachouri-Lafond R."/>
            <person name="Nishino A."/>
            <person name="Ugolini M."/>
            <person name="Chourrout P."/>
            <person name="Nishida H."/>
            <person name="Aasland R."/>
            <person name="Huzurbazar S."/>
            <person name="Westhof E."/>
            <person name="Delsuc F."/>
            <person name="Lehrach H."/>
            <person name="Reinhardt R."/>
            <person name="Weissenbach J."/>
            <person name="Roy S.W."/>
            <person name="Artiguenave F."/>
            <person name="Postlethwait J.H."/>
            <person name="Manak J.R."/>
            <person name="Thompson E.M."/>
            <person name="Jaillon O."/>
            <person name="Du Pasquier L."/>
            <person name="Boudinot P."/>
            <person name="Liberles D.A."/>
            <person name="Volff J.N."/>
            <person name="Philippe H."/>
            <person name="Lenhard B."/>
            <person name="Roest Crollius H."/>
            <person name="Wincker P."/>
            <person name="Chourrout D."/>
        </authorList>
    </citation>
    <scope>NUCLEOTIDE SEQUENCE [LARGE SCALE GENOMIC DNA]</scope>
</reference>
<dbReference type="EMBL" id="FN653054">
    <property type="protein sequence ID" value="CBY10285.1"/>
    <property type="molecule type" value="Genomic_DNA"/>
</dbReference>
<evidence type="ECO:0000313" key="4">
    <source>
        <dbReference type="EMBL" id="CBY31220.1"/>
    </source>
</evidence>
<dbReference type="Proteomes" id="UP000001307">
    <property type="component" value="Unassembled WGS sequence"/>
</dbReference>
<accession>E4XI84</accession>
<feature type="region of interest" description="Disordered" evidence="2">
    <location>
        <begin position="157"/>
        <end position="189"/>
    </location>
</feature>
<name>E4XI84_OIKDI</name>
<dbReference type="Proteomes" id="UP000011014">
    <property type="component" value="Unassembled WGS sequence"/>
</dbReference>
<proteinExistence type="predicted"/>
<dbReference type="AlphaFoldDB" id="E4XI84"/>
<gene>
    <name evidence="3" type="ORF">GSOID_T00011223001</name>
    <name evidence="4" type="ORF">GSOID_T00025113001</name>
</gene>
<feature type="compositionally biased region" description="Basic and acidic residues" evidence="2">
    <location>
        <begin position="157"/>
        <end position="176"/>
    </location>
</feature>
<keyword evidence="5" id="KW-1185">Reference proteome</keyword>
<dbReference type="InParanoid" id="E4XI84"/>
<feature type="coiled-coil region" evidence="1">
    <location>
        <begin position="45"/>
        <end position="72"/>
    </location>
</feature>
<evidence type="ECO:0000256" key="1">
    <source>
        <dbReference type="SAM" id="Coils"/>
    </source>
</evidence>
<evidence type="ECO:0000256" key="2">
    <source>
        <dbReference type="SAM" id="MobiDB-lite"/>
    </source>
</evidence>
<evidence type="ECO:0000313" key="5">
    <source>
        <dbReference type="Proteomes" id="UP000001307"/>
    </source>
</evidence>